<dbReference type="RefSeq" id="WP_089478399.1">
    <property type="nucleotide sequence ID" value="NZ_MUGS01000005.1"/>
</dbReference>
<feature type="domain" description="Glycosyltransferase 2-like" evidence="1">
    <location>
        <begin position="4"/>
        <end position="118"/>
    </location>
</feature>
<dbReference type="Gene3D" id="3.90.550.10">
    <property type="entry name" value="Spore Coat Polysaccharide Biosynthesis Protein SpsA, Chain A"/>
    <property type="match status" value="1"/>
</dbReference>
<dbReference type="CDD" id="cd00761">
    <property type="entry name" value="Glyco_tranf_GTA_type"/>
    <property type="match status" value="1"/>
</dbReference>
<reference evidence="2 3" key="1">
    <citation type="submission" date="2016-11" db="EMBL/GenBank/DDBJ databases">
        <title>Whole genomes of Flavobacteriaceae.</title>
        <authorList>
            <person name="Stine C."/>
            <person name="Li C."/>
            <person name="Tadesse D."/>
        </authorList>
    </citation>
    <scope>NUCLEOTIDE SEQUENCE [LARGE SCALE GENOMIC DNA]</scope>
    <source>
        <strain evidence="2 3">DSM 24704</strain>
    </source>
</reference>
<accession>A0A227PFR0</accession>
<evidence type="ECO:0000313" key="3">
    <source>
        <dbReference type="Proteomes" id="UP000214684"/>
    </source>
</evidence>
<comment type="caution">
    <text evidence="2">The sequence shown here is derived from an EMBL/GenBank/DDBJ whole genome shotgun (WGS) entry which is preliminary data.</text>
</comment>
<dbReference type="AlphaFoldDB" id="A0A227PFR0"/>
<evidence type="ECO:0000259" key="1">
    <source>
        <dbReference type="Pfam" id="PF00535"/>
    </source>
</evidence>
<dbReference type="EMBL" id="MUGS01000005">
    <property type="protein sequence ID" value="OXG08760.1"/>
    <property type="molecule type" value="Genomic_DNA"/>
</dbReference>
<gene>
    <name evidence="2" type="ORF">B0A64_04865</name>
</gene>
<keyword evidence="3" id="KW-1185">Reference proteome</keyword>
<dbReference type="InterPro" id="IPR001173">
    <property type="entry name" value="Glyco_trans_2-like"/>
</dbReference>
<dbReference type="Pfam" id="PF00535">
    <property type="entry name" value="Glycos_transf_2"/>
    <property type="match status" value="1"/>
</dbReference>
<dbReference type="Proteomes" id="UP000214684">
    <property type="component" value="Unassembled WGS sequence"/>
</dbReference>
<dbReference type="OrthoDB" id="1114838at2"/>
<dbReference type="PANTHER" id="PTHR22916">
    <property type="entry name" value="GLYCOSYLTRANSFERASE"/>
    <property type="match status" value="1"/>
</dbReference>
<evidence type="ECO:0000313" key="2">
    <source>
        <dbReference type="EMBL" id="OXG08760.1"/>
    </source>
</evidence>
<proteinExistence type="predicted"/>
<dbReference type="PANTHER" id="PTHR22916:SF3">
    <property type="entry name" value="UDP-GLCNAC:BETAGAL BETA-1,3-N-ACETYLGLUCOSAMINYLTRANSFERASE-LIKE PROTEIN 1"/>
    <property type="match status" value="1"/>
</dbReference>
<organism evidence="2 3">
    <name type="scientific">Flavobacterium araucananum</name>
    <dbReference type="NCBI Taxonomy" id="946678"/>
    <lineage>
        <taxon>Bacteria</taxon>
        <taxon>Pseudomonadati</taxon>
        <taxon>Bacteroidota</taxon>
        <taxon>Flavobacteriia</taxon>
        <taxon>Flavobacteriales</taxon>
        <taxon>Flavobacteriaceae</taxon>
        <taxon>Flavobacterium</taxon>
    </lineage>
</organism>
<dbReference type="InterPro" id="IPR029044">
    <property type="entry name" value="Nucleotide-diphossugar_trans"/>
</dbReference>
<dbReference type="GO" id="GO:0016758">
    <property type="term" value="F:hexosyltransferase activity"/>
    <property type="evidence" value="ECO:0007669"/>
    <property type="project" value="UniProtKB-ARBA"/>
</dbReference>
<protein>
    <recommendedName>
        <fullName evidence="1">Glycosyltransferase 2-like domain-containing protein</fullName>
    </recommendedName>
</protein>
<sequence length="294" mass="34120">MLQIYILTHNRPDLLVYSIDSILKQVVKNCQYELIVSDNSTNEDTEKLIGNNYALISHLHYRKRSPMTSIEHFNIVLSEITGDFFMMFHDDDTMFSNMIETLYNTISSDEKLLAVGSNAKLVRNGKVLRDYFNKSVDLVINSVDELILAHFNYYSAPFPSYIYRNNVAKNIKLDIKKGGKYCDVSFLLDIAAKGPIKIIAEPLMNYVLHKGQDSASYVAEQQCKMIQYMIKVSSFTKHSSLIMRVRLVNLYVRVLQSKRPISCRRWRKIQGIFFKFSPFTLFPRIVIKRILKLS</sequence>
<name>A0A227PFR0_9FLAO</name>
<dbReference type="SUPFAM" id="SSF53448">
    <property type="entry name" value="Nucleotide-diphospho-sugar transferases"/>
    <property type="match status" value="1"/>
</dbReference>